<evidence type="ECO:0000256" key="1">
    <source>
        <dbReference type="SAM" id="MobiDB-lite"/>
    </source>
</evidence>
<dbReference type="Proteomes" id="UP000593564">
    <property type="component" value="Unassembled WGS sequence"/>
</dbReference>
<evidence type="ECO:0000256" key="2">
    <source>
        <dbReference type="SAM" id="Phobius"/>
    </source>
</evidence>
<proteinExistence type="predicted"/>
<organism evidence="3 4">
    <name type="scientific">Camellia sinensis</name>
    <name type="common">Tea plant</name>
    <name type="synonym">Thea sinensis</name>
    <dbReference type="NCBI Taxonomy" id="4442"/>
    <lineage>
        <taxon>Eukaryota</taxon>
        <taxon>Viridiplantae</taxon>
        <taxon>Streptophyta</taxon>
        <taxon>Embryophyta</taxon>
        <taxon>Tracheophyta</taxon>
        <taxon>Spermatophyta</taxon>
        <taxon>Magnoliopsida</taxon>
        <taxon>eudicotyledons</taxon>
        <taxon>Gunneridae</taxon>
        <taxon>Pentapetalae</taxon>
        <taxon>asterids</taxon>
        <taxon>Ericales</taxon>
        <taxon>Theaceae</taxon>
        <taxon>Camellia</taxon>
    </lineage>
</organism>
<dbReference type="AlphaFoldDB" id="A0A7J7GY85"/>
<evidence type="ECO:0000313" key="4">
    <source>
        <dbReference type="Proteomes" id="UP000593564"/>
    </source>
</evidence>
<keyword evidence="2" id="KW-1133">Transmembrane helix</keyword>
<gene>
    <name evidence="3" type="ORF">HYC85_015970</name>
</gene>
<feature type="compositionally biased region" description="Low complexity" evidence="1">
    <location>
        <begin position="53"/>
        <end position="67"/>
    </location>
</feature>
<protein>
    <recommendedName>
        <fullName evidence="5">Late embryogenesis abundant protein LEA-2 subgroup domain-containing protein</fullName>
    </recommendedName>
</protein>
<dbReference type="EMBL" id="JACBKZ010000007">
    <property type="protein sequence ID" value="KAF5945742.1"/>
    <property type="molecule type" value="Genomic_DNA"/>
</dbReference>
<reference evidence="3 4" key="2">
    <citation type="submission" date="2020-07" db="EMBL/GenBank/DDBJ databases">
        <title>Genome assembly of wild tea tree DASZ reveals pedigree and selection history of tea varieties.</title>
        <authorList>
            <person name="Zhang W."/>
        </authorList>
    </citation>
    <scope>NUCLEOTIDE SEQUENCE [LARGE SCALE GENOMIC DNA]</scope>
    <source>
        <strain evidence="4">cv. G240</strain>
        <tissue evidence="3">Leaf</tissue>
    </source>
</reference>
<keyword evidence="2" id="KW-0812">Transmembrane</keyword>
<evidence type="ECO:0000313" key="3">
    <source>
        <dbReference type="EMBL" id="KAF5945742.1"/>
    </source>
</evidence>
<accession>A0A7J7GY85</accession>
<reference evidence="4" key="1">
    <citation type="journal article" date="2020" name="Nat. Commun.">
        <title>Genome assembly of wild tea tree DASZ reveals pedigree and selection history of tea varieties.</title>
        <authorList>
            <person name="Zhang W."/>
            <person name="Zhang Y."/>
            <person name="Qiu H."/>
            <person name="Guo Y."/>
            <person name="Wan H."/>
            <person name="Zhang X."/>
            <person name="Scossa F."/>
            <person name="Alseekh S."/>
            <person name="Zhang Q."/>
            <person name="Wang P."/>
            <person name="Xu L."/>
            <person name="Schmidt M.H."/>
            <person name="Jia X."/>
            <person name="Li D."/>
            <person name="Zhu A."/>
            <person name="Guo F."/>
            <person name="Chen W."/>
            <person name="Ni D."/>
            <person name="Usadel B."/>
            <person name="Fernie A.R."/>
            <person name="Wen W."/>
        </authorList>
    </citation>
    <scope>NUCLEOTIDE SEQUENCE [LARGE SCALE GENOMIC DNA]</scope>
    <source>
        <strain evidence="4">cv. G240</strain>
    </source>
</reference>
<keyword evidence="4" id="KW-1185">Reference proteome</keyword>
<keyword evidence="2" id="KW-0472">Membrane</keyword>
<name>A0A7J7GY85_CAMSI</name>
<feature type="compositionally biased region" description="Polar residues" evidence="1">
    <location>
        <begin position="8"/>
        <end position="19"/>
    </location>
</feature>
<feature type="region of interest" description="Disordered" evidence="1">
    <location>
        <begin position="1"/>
        <end position="78"/>
    </location>
</feature>
<evidence type="ECO:0008006" key="5">
    <source>
        <dbReference type="Google" id="ProtNLM"/>
    </source>
</evidence>
<comment type="caution">
    <text evidence="3">The sequence shown here is derived from an EMBL/GenBank/DDBJ whole genome shotgun (WGS) entry which is preliminary data.</text>
</comment>
<feature type="transmembrane region" description="Helical" evidence="2">
    <location>
        <begin position="108"/>
        <end position="130"/>
    </location>
</feature>
<sequence length="232" mass="25706">MIHGNCDSDVTSQAPSSPRSPKRPLYYVQTPSRYSSSRDGDKSTLAYTSPMDSPSHSSTMASSASRVSGHRKRNEKGWPECEVIEEEGDYEDYVYGGDDEGFRRRSQCLIGVLGFVSIFTLFCLIIWGAARPYGPRIAVQLKKYYQPRKSQGIVLVNLEGNKVPLYGAGGNIEVSDKSGGVPFRLEFDIRSQGNVVGKLVKTMHKRHISCNLLIGSSNTKSIKFKNDSCSYD</sequence>